<dbReference type="Gene3D" id="3.30.1590.10">
    <property type="entry name" value="Maltooligosyl trehalose synthase, domain 2"/>
    <property type="match status" value="1"/>
</dbReference>
<dbReference type="AlphaFoldDB" id="A0A4Q2S9C3"/>
<protein>
    <submittedName>
        <fullName evidence="2">Malto-oligosyltrehalose synthase</fullName>
    </submittedName>
</protein>
<dbReference type="GO" id="GO:0005992">
    <property type="term" value="P:trehalose biosynthetic process"/>
    <property type="evidence" value="ECO:0007669"/>
    <property type="project" value="TreeGrafter"/>
</dbReference>
<comment type="caution">
    <text evidence="2">The sequence shown here is derived from an EMBL/GenBank/DDBJ whole genome shotgun (WGS) entry which is preliminary data.</text>
</comment>
<dbReference type="InterPro" id="IPR013797">
    <property type="entry name" value="Maltooligo_trehalose_synth_4"/>
</dbReference>
<dbReference type="PANTHER" id="PTHR10357">
    <property type="entry name" value="ALPHA-AMYLASE FAMILY MEMBER"/>
    <property type="match status" value="1"/>
</dbReference>
<dbReference type="PANTHER" id="PTHR10357:SF216">
    <property type="entry name" value="MALTOOLIGOSYL TREHALOSE SYNTHASE-RELATED"/>
    <property type="match status" value="1"/>
</dbReference>
<sequence length="765" mass="84435">MPDRRTPVSTYRLQVSPDFDLYAAARVLPYLHDLGVDWVYLSPLLASEPGSTHGYDVVAFDHVDPERGGEEGLAALSAEARRLGMGVLVDIVPNHVGVATPSEDPWWWDVLKLGRESEHATAFDVDWAAGDGRILIPVIGDDDEGSIRIVRSRTGEGEVRYHDQRFPLAPGTSTLEEQHYELVSWRAADDDLNYRRFFAVNTLAAVRVEDPEVFAETHVEIKRWFDEGLVDGLRVDHPDGLRDPKRYLDDLAALTGGAYVLVEKILEPGEDLPTEWATSGTTGYDALAHIDRVLTDPAGEAPLTALEDRLRGTPVDWEQMVHDNKRAVADGILHSEVLRITREVERVLDSREETADEDAVADAVAELLACFPVYRSYLPEGREHLDQAFARAREHRPDLADTYAVLEPLLHDEWSQPARRFQQTSGMVMAKGVEDCSFYRWSRLTSLNEVGGDPSIFAIGVDEFHDAMAARQRDWPDAMVTLSTHDTKRGEDVRARITVLAEEPGHWEQALGELLRLAPVPDEGFGSLLWQAVLGAWTPDHLPDLRDRLHGYAEKAMREAGDRTTWTEPDEAYESQVHAAVDAVFDSEDVQAVLTDLATRIDAPAQANSLAAKLLAITMPGVPDVYQGSELWETSLVDPDNRRPVDFDHRAAVLAGTAEDDAATKLHVTCTALTLRRERPDLFTTYAPVRATGATAGHAVAFDRGGAITVATRLPVGLAAAGGWGDTVLDLPEGRWHDLLTGLDTDGRLADLLAAHPVALLVRKD</sequence>
<dbReference type="InterPro" id="IPR017853">
    <property type="entry name" value="GH"/>
</dbReference>
<dbReference type="OrthoDB" id="9761577at2"/>
<dbReference type="InterPro" id="IPR012767">
    <property type="entry name" value="Trehalose_TreY"/>
</dbReference>
<dbReference type="Pfam" id="PF00128">
    <property type="entry name" value="Alpha-amylase"/>
    <property type="match status" value="1"/>
</dbReference>
<reference evidence="2 3" key="1">
    <citation type="submission" date="2019-01" db="EMBL/GenBank/DDBJ databases">
        <title>Novel species of Nocardioides.</title>
        <authorList>
            <person name="Liu Q."/>
            <person name="Xin Y.-H."/>
        </authorList>
    </citation>
    <scope>NUCLEOTIDE SEQUENCE [LARGE SCALE GENOMIC DNA]</scope>
    <source>
        <strain evidence="2 3">CGMCC 4.6875</strain>
    </source>
</reference>
<proteinExistence type="predicted"/>
<evidence type="ECO:0000259" key="1">
    <source>
        <dbReference type="SMART" id="SM00642"/>
    </source>
</evidence>
<name>A0A4Q2S9C3_9ACTN</name>
<dbReference type="NCBIfam" id="TIGR02401">
    <property type="entry name" value="trehalose_TreY"/>
    <property type="match status" value="1"/>
</dbReference>
<keyword evidence="3" id="KW-1185">Reference proteome</keyword>
<evidence type="ECO:0000313" key="2">
    <source>
        <dbReference type="EMBL" id="RYB99939.1"/>
    </source>
</evidence>
<dbReference type="Proteomes" id="UP000293291">
    <property type="component" value="Unassembled WGS sequence"/>
</dbReference>
<dbReference type="EMBL" id="SDWU01000017">
    <property type="protein sequence ID" value="RYB99939.1"/>
    <property type="molecule type" value="Genomic_DNA"/>
</dbReference>
<dbReference type="Gene3D" id="1.10.150.200">
    <property type="entry name" value="Maltooligosyl trehalose synthase, domain 3"/>
    <property type="match status" value="1"/>
</dbReference>
<evidence type="ECO:0000313" key="3">
    <source>
        <dbReference type="Proteomes" id="UP000293291"/>
    </source>
</evidence>
<dbReference type="Gene3D" id="3.20.20.80">
    <property type="entry name" value="Glycosidases"/>
    <property type="match status" value="1"/>
</dbReference>
<dbReference type="Gene3D" id="1.10.10.470">
    <property type="entry name" value="Maltooligosyl trehalose synthase, domain 4"/>
    <property type="match status" value="1"/>
</dbReference>
<dbReference type="GO" id="GO:0030980">
    <property type="term" value="P:alpha-glucan catabolic process"/>
    <property type="evidence" value="ECO:0007669"/>
    <property type="project" value="TreeGrafter"/>
</dbReference>
<organism evidence="2 3">
    <name type="scientific">Nocardioides ganghwensis</name>
    <dbReference type="NCBI Taxonomy" id="252230"/>
    <lineage>
        <taxon>Bacteria</taxon>
        <taxon>Bacillati</taxon>
        <taxon>Actinomycetota</taxon>
        <taxon>Actinomycetes</taxon>
        <taxon>Propionibacteriales</taxon>
        <taxon>Nocardioidaceae</taxon>
        <taxon>Nocardioides</taxon>
    </lineage>
</organism>
<dbReference type="InterPro" id="IPR006047">
    <property type="entry name" value="GH13_cat_dom"/>
</dbReference>
<dbReference type="SMART" id="SM00642">
    <property type="entry name" value="Aamy"/>
    <property type="match status" value="1"/>
</dbReference>
<dbReference type="SUPFAM" id="SSF51445">
    <property type="entry name" value="(Trans)glycosidases"/>
    <property type="match status" value="1"/>
</dbReference>
<dbReference type="CDD" id="cd11336">
    <property type="entry name" value="AmyAc_MTSase"/>
    <property type="match status" value="1"/>
</dbReference>
<dbReference type="GO" id="GO:0047470">
    <property type="term" value="F:(1,4)-alpha-D-glucan 1-alpha-D-glucosylmutase activity"/>
    <property type="evidence" value="ECO:0007669"/>
    <property type="project" value="TreeGrafter"/>
</dbReference>
<feature type="domain" description="Glycosyl hydrolase family 13 catalytic" evidence="1">
    <location>
        <begin position="14"/>
        <end position="657"/>
    </location>
</feature>
<gene>
    <name evidence="2" type="primary">treY</name>
    <name evidence="2" type="ORF">EUA07_15675</name>
</gene>
<accession>A0A4Q2S9C3</accession>